<dbReference type="GO" id="GO:0000150">
    <property type="term" value="F:DNA strand exchange activity"/>
    <property type="evidence" value="ECO:0007669"/>
    <property type="project" value="InterPro"/>
</dbReference>
<dbReference type="EMBL" id="PRLA01000008">
    <property type="protein sequence ID" value="RAW48740.1"/>
    <property type="molecule type" value="Genomic_DNA"/>
</dbReference>
<gene>
    <name evidence="3" type="ORF">C4N27_11050</name>
</gene>
<accession>A0AAX1QK51</accession>
<evidence type="ECO:0000313" key="3">
    <source>
        <dbReference type="EMBL" id="RAW48740.1"/>
    </source>
</evidence>
<dbReference type="GO" id="GO:0003677">
    <property type="term" value="F:DNA binding"/>
    <property type="evidence" value="ECO:0007669"/>
    <property type="project" value="InterPro"/>
</dbReference>
<dbReference type="PANTHER" id="PTHR30461">
    <property type="entry name" value="DNA-INVERTASE FROM LAMBDOID PROPHAGE"/>
    <property type="match status" value="1"/>
</dbReference>
<dbReference type="Pfam" id="PF07508">
    <property type="entry name" value="Recombinase"/>
    <property type="match status" value="1"/>
</dbReference>
<dbReference type="AlphaFoldDB" id="A0AAX1QK51"/>
<name>A0AAX1QK51_9FIRM</name>
<dbReference type="RefSeq" id="WP_158394750.1">
    <property type="nucleotide sequence ID" value="NZ_CP026548.1"/>
</dbReference>
<protein>
    <recommendedName>
        <fullName evidence="5">Recombinase family protein</fullName>
    </recommendedName>
</protein>
<dbReference type="Pfam" id="PF00239">
    <property type="entry name" value="Resolvase"/>
    <property type="match status" value="1"/>
</dbReference>
<comment type="caution">
    <text evidence="3">The sequence shown here is derived from an EMBL/GenBank/DDBJ whole genome shotgun (WGS) entry which is preliminary data.</text>
</comment>
<reference evidence="3 4" key="1">
    <citation type="submission" date="2018-02" db="EMBL/GenBank/DDBJ databases">
        <title>Complete genome sequencing of Faecalibacterium prausnitzii strains isolated from the human gut.</title>
        <authorList>
            <person name="Fitzgerald B.C."/>
            <person name="Shkoporov A.N."/>
            <person name="Ross P.R."/>
            <person name="Hill C."/>
        </authorList>
    </citation>
    <scope>NUCLEOTIDE SEQUENCE [LARGE SCALE GENOMIC DNA]</scope>
    <source>
        <strain evidence="3 4">APC942/18-1</strain>
    </source>
</reference>
<dbReference type="InterPro" id="IPR011109">
    <property type="entry name" value="DNA_bind_recombinase_dom"/>
</dbReference>
<dbReference type="PANTHER" id="PTHR30461:SF23">
    <property type="entry name" value="DNA RECOMBINASE-RELATED"/>
    <property type="match status" value="1"/>
</dbReference>
<dbReference type="InterPro" id="IPR038109">
    <property type="entry name" value="DNA_bind_recomb_sf"/>
</dbReference>
<evidence type="ECO:0000259" key="2">
    <source>
        <dbReference type="PROSITE" id="PS51737"/>
    </source>
</evidence>
<organism evidence="3 4">
    <name type="scientific">Faecalibacterium prausnitzii</name>
    <dbReference type="NCBI Taxonomy" id="853"/>
    <lineage>
        <taxon>Bacteria</taxon>
        <taxon>Bacillati</taxon>
        <taxon>Bacillota</taxon>
        <taxon>Clostridia</taxon>
        <taxon>Eubacteriales</taxon>
        <taxon>Oscillospiraceae</taxon>
        <taxon>Faecalibacterium</taxon>
    </lineage>
</organism>
<proteinExistence type="predicted"/>
<sequence length="288" mass="32560">MAKTADTIAIYSRKSRYTGKGESIGNQIDLCREYIRTHYGDAAAQKAVVFEDEGFSGGNLNRPDFKKMMTAAKARKIRAIVVYRLDRISRNISDFSSLIEELGRLGIDFVSIRESFDTSSPMGRAMMYIASVFSQLERETIAERIRDNMHELAKTGRWLGGTTPTGYASESVKSITVDGKTKKACKLKLLPDEAEIIYKIFDLYEQYDSLTMTEIELLRQGVKTKTGRSFTRFSIKSILQNPVYLIADKDAYQYFVDNEAELFSPESDFDGIPAQSQEKGQAILHKLK</sequence>
<feature type="domain" description="Recombinase" evidence="2">
    <location>
        <begin position="164"/>
        <end position="288"/>
    </location>
</feature>
<feature type="domain" description="Resolvase/invertase-type recombinase catalytic" evidence="1">
    <location>
        <begin position="7"/>
        <end position="156"/>
    </location>
</feature>
<dbReference type="InterPro" id="IPR006119">
    <property type="entry name" value="Resolv_N"/>
</dbReference>
<dbReference type="InterPro" id="IPR036162">
    <property type="entry name" value="Resolvase-like_N_sf"/>
</dbReference>
<dbReference type="Gene3D" id="3.90.1750.20">
    <property type="entry name" value="Putative Large Serine Recombinase, Chain B, Domain 2"/>
    <property type="match status" value="1"/>
</dbReference>
<dbReference type="SUPFAM" id="SSF53041">
    <property type="entry name" value="Resolvase-like"/>
    <property type="match status" value="1"/>
</dbReference>
<dbReference type="PROSITE" id="PS51737">
    <property type="entry name" value="RECOMBINASE_DNA_BIND"/>
    <property type="match status" value="1"/>
</dbReference>
<evidence type="ECO:0008006" key="5">
    <source>
        <dbReference type="Google" id="ProtNLM"/>
    </source>
</evidence>
<dbReference type="SMART" id="SM00857">
    <property type="entry name" value="Resolvase"/>
    <property type="match status" value="1"/>
</dbReference>
<dbReference type="Proteomes" id="UP000250997">
    <property type="component" value="Unassembled WGS sequence"/>
</dbReference>
<dbReference type="PROSITE" id="PS51736">
    <property type="entry name" value="RECOMBINASES_3"/>
    <property type="match status" value="1"/>
</dbReference>
<dbReference type="CDD" id="cd03768">
    <property type="entry name" value="SR_ResInv"/>
    <property type="match status" value="1"/>
</dbReference>
<dbReference type="InterPro" id="IPR050639">
    <property type="entry name" value="SSR_resolvase"/>
</dbReference>
<evidence type="ECO:0000313" key="4">
    <source>
        <dbReference type="Proteomes" id="UP000250997"/>
    </source>
</evidence>
<evidence type="ECO:0000259" key="1">
    <source>
        <dbReference type="PROSITE" id="PS51736"/>
    </source>
</evidence>
<dbReference type="Gene3D" id="3.40.50.1390">
    <property type="entry name" value="Resolvase, N-terminal catalytic domain"/>
    <property type="match status" value="1"/>
</dbReference>